<protein>
    <recommendedName>
        <fullName evidence="3">Peptidase M13 C-terminal domain-containing protein</fullName>
    </recommendedName>
</protein>
<name>A0AAV2Z6R6_9STRA</name>
<evidence type="ECO:0000259" key="3">
    <source>
        <dbReference type="Pfam" id="PF01431"/>
    </source>
</evidence>
<dbReference type="EMBL" id="DAKRPA010000051">
    <property type="protein sequence ID" value="DBA01249.1"/>
    <property type="molecule type" value="Genomic_DNA"/>
</dbReference>
<dbReference type="GO" id="GO:0004222">
    <property type="term" value="F:metalloendopeptidase activity"/>
    <property type="evidence" value="ECO:0007669"/>
    <property type="project" value="InterPro"/>
</dbReference>
<evidence type="ECO:0000313" key="5">
    <source>
        <dbReference type="Proteomes" id="UP001146120"/>
    </source>
</evidence>
<dbReference type="PROSITE" id="PS51885">
    <property type="entry name" value="NEPRILYSIN"/>
    <property type="match status" value="1"/>
</dbReference>
<organism evidence="4 5">
    <name type="scientific">Lagenidium giganteum</name>
    <dbReference type="NCBI Taxonomy" id="4803"/>
    <lineage>
        <taxon>Eukaryota</taxon>
        <taxon>Sar</taxon>
        <taxon>Stramenopiles</taxon>
        <taxon>Oomycota</taxon>
        <taxon>Peronosporomycetes</taxon>
        <taxon>Pythiales</taxon>
        <taxon>Pythiaceae</taxon>
    </lineage>
</organism>
<dbReference type="GO" id="GO:0016485">
    <property type="term" value="P:protein processing"/>
    <property type="evidence" value="ECO:0007669"/>
    <property type="project" value="TreeGrafter"/>
</dbReference>
<feature type="signal peptide" evidence="2">
    <location>
        <begin position="1"/>
        <end position="19"/>
    </location>
</feature>
<dbReference type="InterPro" id="IPR024079">
    <property type="entry name" value="MetalloPept_cat_dom_sf"/>
</dbReference>
<evidence type="ECO:0000256" key="1">
    <source>
        <dbReference type="ARBA" id="ARBA00007357"/>
    </source>
</evidence>
<dbReference type="AlphaFoldDB" id="A0AAV2Z6R6"/>
<gene>
    <name evidence="4" type="ORF">N0F65_010841</name>
</gene>
<feature type="chain" id="PRO_5043977072" description="Peptidase M13 C-terminal domain-containing protein" evidence="2">
    <location>
        <begin position="20"/>
        <end position="114"/>
    </location>
</feature>
<reference evidence="4" key="2">
    <citation type="journal article" date="2023" name="Microbiol Resour">
        <title>Decontamination and Annotation of the Draft Genome Sequence of the Oomycete Lagenidium giganteum ARSEF 373.</title>
        <authorList>
            <person name="Morgan W.R."/>
            <person name="Tartar A."/>
        </authorList>
    </citation>
    <scope>NUCLEOTIDE SEQUENCE</scope>
    <source>
        <strain evidence="4">ARSEF 373</strain>
    </source>
</reference>
<comment type="similarity">
    <text evidence="1">Belongs to the peptidase M13 family.</text>
</comment>
<dbReference type="PANTHER" id="PTHR11733">
    <property type="entry name" value="ZINC METALLOPROTEASE FAMILY M13 NEPRILYSIN-RELATED"/>
    <property type="match status" value="1"/>
</dbReference>
<accession>A0AAV2Z6R6</accession>
<reference evidence="4" key="1">
    <citation type="submission" date="2022-11" db="EMBL/GenBank/DDBJ databases">
        <authorList>
            <person name="Morgan W.R."/>
            <person name="Tartar A."/>
        </authorList>
    </citation>
    <scope>NUCLEOTIDE SEQUENCE</scope>
    <source>
        <strain evidence="4">ARSEF 373</strain>
    </source>
</reference>
<keyword evidence="2" id="KW-0732">Signal</keyword>
<dbReference type="Proteomes" id="UP001146120">
    <property type="component" value="Unassembled WGS sequence"/>
</dbReference>
<evidence type="ECO:0000256" key="2">
    <source>
        <dbReference type="SAM" id="SignalP"/>
    </source>
</evidence>
<keyword evidence="5" id="KW-1185">Reference proteome</keyword>
<sequence length="114" mass="12881">MKVAYISNALALTVALVSAATSDYPDHVAKLMNLDVDPCEDFYHKDDKLFFVSYAQNWCTKYRDAAVKNLIATDPHTPSMWRVNGVVMNSKEFAKTFQCAANKPMNPTKKCIVW</sequence>
<dbReference type="Pfam" id="PF01431">
    <property type="entry name" value="Peptidase_M13"/>
    <property type="match status" value="1"/>
</dbReference>
<feature type="domain" description="Peptidase M13 C-terminal" evidence="3">
    <location>
        <begin position="44"/>
        <end position="112"/>
    </location>
</feature>
<dbReference type="PANTHER" id="PTHR11733:SF167">
    <property type="entry name" value="FI17812P1-RELATED"/>
    <property type="match status" value="1"/>
</dbReference>
<dbReference type="InterPro" id="IPR000718">
    <property type="entry name" value="Peptidase_M13"/>
</dbReference>
<dbReference type="SUPFAM" id="SSF55486">
    <property type="entry name" value="Metalloproteases ('zincins'), catalytic domain"/>
    <property type="match status" value="1"/>
</dbReference>
<proteinExistence type="inferred from homology"/>
<dbReference type="Gene3D" id="3.40.390.10">
    <property type="entry name" value="Collagenase (Catalytic Domain)"/>
    <property type="match status" value="1"/>
</dbReference>
<dbReference type="InterPro" id="IPR018497">
    <property type="entry name" value="Peptidase_M13_C"/>
</dbReference>
<comment type="caution">
    <text evidence="4">The sequence shown here is derived from an EMBL/GenBank/DDBJ whole genome shotgun (WGS) entry which is preliminary data.</text>
</comment>
<dbReference type="GO" id="GO:0005886">
    <property type="term" value="C:plasma membrane"/>
    <property type="evidence" value="ECO:0007669"/>
    <property type="project" value="TreeGrafter"/>
</dbReference>
<evidence type="ECO:0000313" key="4">
    <source>
        <dbReference type="EMBL" id="DBA01249.1"/>
    </source>
</evidence>